<evidence type="ECO:0000256" key="3">
    <source>
        <dbReference type="ARBA" id="ARBA00022777"/>
    </source>
</evidence>
<dbReference type="AlphaFoldDB" id="A0A7X2NMU4"/>
<organism evidence="5 6">
    <name type="scientific">Clostridium porci</name>
    <dbReference type="NCBI Taxonomy" id="2605778"/>
    <lineage>
        <taxon>Bacteria</taxon>
        <taxon>Bacillati</taxon>
        <taxon>Bacillota</taxon>
        <taxon>Clostridia</taxon>
        <taxon>Eubacteriales</taxon>
        <taxon>Clostridiaceae</taxon>
        <taxon>Clostridium</taxon>
    </lineage>
</organism>
<dbReference type="Proteomes" id="UP000429958">
    <property type="component" value="Unassembled WGS sequence"/>
</dbReference>
<name>A0A7X2NMU4_9CLOT</name>
<evidence type="ECO:0000259" key="4">
    <source>
        <dbReference type="Pfam" id="PF00294"/>
    </source>
</evidence>
<proteinExistence type="inferred from homology"/>
<feature type="domain" description="Carbohydrate kinase PfkB" evidence="4">
    <location>
        <begin position="11"/>
        <end position="311"/>
    </location>
</feature>
<dbReference type="InterPro" id="IPR029056">
    <property type="entry name" value="Ribokinase-like"/>
</dbReference>
<dbReference type="PANTHER" id="PTHR43320">
    <property type="entry name" value="SUGAR KINASE"/>
    <property type="match status" value="1"/>
</dbReference>
<reference evidence="5 6" key="1">
    <citation type="submission" date="2019-08" db="EMBL/GenBank/DDBJ databases">
        <title>In-depth cultivation of the pig gut microbiome towards novel bacterial diversity and tailored functional studies.</title>
        <authorList>
            <person name="Wylensek D."/>
            <person name="Hitch T.C.A."/>
            <person name="Clavel T."/>
        </authorList>
    </citation>
    <scope>NUCLEOTIDE SEQUENCE [LARGE SCALE GENOMIC DNA]</scope>
    <source>
        <strain evidence="5 6">WCA-389-WT-23D1</strain>
    </source>
</reference>
<protein>
    <submittedName>
        <fullName evidence="5">Sugar kinase</fullName>
    </submittedName>
</protein>
<keyword evidence="2" id="KW-0808">Transferase</keyword>
<comment type="caution">
    <text evidence="5">The sequence shown here is derived from an EMBL/GenBank/DDBJ whole genome shotgun (WGS) entry which is preliminary data.</text>
</comment>
<dbReference type="PANTHER" id="PTHR43320:SF2">
    <property type="entry name" value="2-DEHYDRO-3-DEOXYGLUCONOKINASE_2-DEHYDRO-3-DEOXYGALACTONOKINASE"/>
    <property type="match status" value="1"/>
</dbReference>
<dbReference type="EMBL" id="VUMD01000012">
    <property type="protein sequence ID" value="MSS37581.1"/>
    <property type="molecule type" value="Genomic_DNA"/>
</dbReference>
<gene>
    <name evidence="5" type="ORF">FYJ39_13590</name>
</gene>
<dbReference type="GO" id="GO:0016301">
    <property type="term" value="F:kinase activity"/>
    <property type="evidence" value="ECO:0007669"/>
    <property type="project" value="UniProtKB-KW"/>
</dbReference>
<dbReference type="Gene3D" id="3.40.1190.20">
    <property type="match status" value="1"/>
</dbReference>
<dbReference type="CDD" id="cd01166">
    <property type="entry name" value="KdgK"/>
    <property type="match status" value="1"/>
</dbReference>
<dbReference type="InterPro" id="IPR052700">
    <property type="entry name" value="Carb_kinase_PfkB-like"/>
</dbReference>
<evidence type="ECO:0000256" key="1">
    <source>
        <dbReference type="ARBA" id="ARBA00010688"/>
    </source>
</evidence>
<keyword evidence="3 5" id="KW-0418">Kinase</keyword>
<comment type="similarity">
    <text evidence="1">Belongs to the carbohydrate kinase PfkB family.</text>
</comment>
<evidence type="ECO:0000313" key="5">
    <source>
        <dbReference type="EMBL" id="MSS37581.1"/>
    </source>
</evidence>
<dbReference type="InterPro" id="IPR011611">
    <property type="entry name" value="PfkB_dom"/>
</dbReference>
<dbReference type="SUPFAM" id="SSF53613">
    <property type="entry name" value="Ribokinase-like"/>
    <property type="match status" value="1"/>
</dbReference>
<keyword evidence="6" id="KW-1185">Reference proteome</keyword>
<evidence type="ECO:0000256" key="2">
    <source>
        <dbReference type="ARBA" id="ARBA00022679"/>
    </source>
</evidence>
<dbReference type="Pfam" id="PF00294">
    <property type="entry name" value="PfkB"/>
    <property type="match status" value="1"/>
</dbReference>
<sequence>MEEKNSRNFDLLTLGQVLLRLSPPDNDRLSRGDTFIKQVGGAELNVAVGAALLGLHTGVISKLPSHDIGSFMKGKIRSFGVSDDYFLYDHSPDARVGIYYYENGAYPRKPKVIYDRSHSSFFSLNIDEIPKQVYTASRCFHTTGITLALSQQVRETAIEMLKRFKEAGTLVSFDVNFRGNLWTGDQARACIEEILPYVDIFFCSEDTARLTFLKTGTAREMMKSFTKEYPISIVASTQRVVHSPKRHTFGSLIYDAAKDAYYEEEPYRNIEVVDRIGSGDAYISGTLYGLLSSGGDCARAVAYGNAASAVKNTIPGDLPTSNLEEIERIIEAHKETGAQSEMDR</sequence>
<accession>A0A7X2NMU4</accession>
<dbReference type="RefSeq" id="WP_154473028.1">
    <property type="nucleotide sequence ID" value="NZ_VUMD01000012.1"/>
</dbReference>
<evidence type="ECO:0000313" key="6">
    <source>
        <dbReference type="Proteomes" id="UP000429958"/>
    </source>
</evidence>